<protein>
    <submittedName>
        <fullName evidence="2">Uncharacterized protein</fullName>
    </submittedName>
</protein>
<dbReference type="EMBL" id="LCBN01000025">
    <property type="protein sequence ID" value="KKS13417.1"/>
    <property type="molecule type" value="Genomic_DNA"/>
</dbReference>
<name>A0A0G0WMU7_9BACT</name>
<organism evidence="2 3">
    <name type="scientific">Candidatus Daviesbacteria bacterium GW2011_GWB1_41_5</name>
    <dbReference type="NCBI Taxonomy" id="1618429"/>
    <lineage>
        <taxon>Bacteria</taxon>
        <taxon>Candidatus Daviesiibacteriota</taxon>
    </lineage>
</organism>
<evidence type="ECO:0000313" key="2">
    <source>
        <dbReference type="EMBL" id="KKS13417.1"/>
    </source>
</evidence>
<accession>A0A0G0WMU7</accession>
<feature type="coiled-coil region" evidence="1">
    <location>
        <begin position="73"/>
        <end position="100"/>
    </location>
</feature>
<dbReference type="AlphaFoldDB" id="A0A0G0WMU7"/>
<dbReference type="Proteomes" id="UP000034753">
    <property type="component" value="Unassembled WGS sequence"/>
</dbReference>
<proteinExistence type="predicted"/>
<evidence type="ECO:0000313" key="3">
    <source>
        <dbReference type="Proteomes" id="UP000034753"/>
    </source>
</evidence>
<keyword evidence="1" id="KW-0175">Coiled coil</keyword>
<gene>
    <name evidence="2" type="ORF">UU67_C0025G0008</name>
</gene>
<evidence type="ECO:0000256" key="1">
    <source>
        <dbReference type="SAM" id="Coils"/>
    </source>
</evidence>
<comment type="caution">
    <text evidence="2">The sequence shown here is derived from an EMBL/GenBank/DDBJ whole genome shotgun (WGS) entry which is preliminary data.</text>
</comment>
<reference evidence="2 3" key="1">
    <citation type="journal article" date="2015" name="Nature">
        <title>rRNA introns, odd ribosomes, and small enigmatic genomes across a large radiation of phyla.</title>
        <authorList>
            <person name="Brown C.T."/>
            <person name="Hug L.A."/>
            <person name="Thomas B.C."/>
            <person name="Sharon I."/>
            <person name="Castelle C.J."/>
            <person name="Singh A."/>
            <person name="Wilkins M.J."/>
            <person name="Williams K.H."/>
            <person name="Banfield J.F."/>
        </authorList>
    </citation>
    <scope>NUCLEOTIDE SEQUENCE [LARGE SCALE GENOMIC DNA]</scope>
</reference>
<sequence>MKYFYSHIIEIESVLVKLDEIDLSNDQKKHLAHLVDSTIHQTVLDLILSKLSKSDRRTLVAKMKENPEDKDLMKFVKEKVENIEEEIKNTVQDLKEELHMDIREARQPAGKAHA</sequence>